<evidence type="ECO:0000313" key="4">
    <source>
        <dbReference type="EMBL" id="QHX44182.1"/>
    </source>
</evidence>
<evidence type="ECO:0000259" key="3">
    <source>
        <dbReference type="Pfam" id="PF17288"/>
    </source>
</evidence>
<dbReference type="KEGG" id="trz:GWP43_12785"/>
<keyword evidence="1" id="KW-1133">Transmembrane helix</keyword>
<dbReference type="InterPro" id="IPR027417">
    <property type="entry name" value="P-loop_NTPase"/>
</dbReference>
<dbReference type="Gene3D" id="3.30.420.280">
    <property type="match status" value="1"/>
</dbReference>
<sequence>MTLQSSTLFAKAYNSAFKAIMAHKKERYTFTGGRTSCKSSFISICIVLLIVMFPEYNALVIRKTAKTLRQSVFEQIVWAIHILHLEHRFKIPNSITAALPIIYNRGNGIRQRILFAGCDNPEKIKSLKTALGYFAILWIEEKTEFSAGELHNVRISVLRGGKTFYIFESYNPPSATRHWCNIEARTPDSNRMVIHTTYLDIPAAWLGEAILHDIAHTKETNERAYRNIYLGEATGTGLNVFENIKLQPITDDQIKAFDYVYRGVDWGYYPDPFQYVAVAYQKATLYVFDEMRLYKHGNIEAFDALKDHMNTQYDRYRYDTRQEGEQDRIALERITADSAEPKSIADFRAFGADMRGAIKGAGSRDAGFKWLQGLDAIIIDPIRCPHAADEFTLYEYEIDKRSGDVMSGYPDGQPDHCMDAVRYAMEKVYRRAGA</sequence>
<feature type="transmembrane region" description="Helical" evidence="1">
    <location>
        <begin position="41"/>
        <end position="61"/>
    </location>
</feature>
<accession>A0A6P1Y5I7</accession>
<dbReference type="AlphaFoldDB" id="A0A6P1Y5I7"/>
<dbReference type="Pfam" id="PF04466">
    <property type="entry name" value="Terminase_3"/>
    <property type="match status" value="1"/>
</dbReference>
<dbReference type="RefSeq" id="WP_162664464.1">
    <property type="nucleotide sequence ID" value="NZ_CP048020.1"/>
</dbReference>
<dbReference type="Pfam" id="PF17288">
    <property type="entry name" value="Terminase_3C"/>
    <property type="match status" value="1"/>
</dbReference>
<dbReference type="InterPro" id="IPR052380">
    <property type="entry name" value="Viral_DNA_packaging_terminase"/>
</dbReference>
<dbReference type="InterPro" id="IPR035413">
    <property type="entry name" value="Terminase_L_C"/>
</dbReference>
<proteinExistence type="predicted"/>
<evidence type="ECO:0000259" key="2">
    <source>
        <dbReference type="Pfam" id="PF04466"/>
    </source>
</evidence>
<dbReference type="PANTHER" id="PTHR39184:SF1">
    <property type="entry name" value="PBSX PHAGE TERMINASE LARGE SUBUNIT"/>
    <property type="match status" value="1"/>
</dbReference>
<protein>
    <submittedName>
        <fullName evidence="4">PBSX family phage terminase large subunit</fullName>
    </submittedName>
</protein>
<dbReference type="Proteomes" id="UP000464374">
    <property type="component" value="Chromosome"/>
</dbReference>
<dbReference type="NCBIfam" id="TIGR01547">
    <property type="entry name" value="phage_term_2"/>
    <property type="match status" value="1"/>
</dbReference>
<evidence type="ECO:0000313" key="5">
    <source>
        <dbReference type="Proteomes" id="UP000464374"/>
    </source>
</evidence>
<dbReference type="InterPro" id="IPR006437">
    <property type="entry name" value="Phage_terminase_lsu"/>
</dbReference>
<dbReference type="InterPro" id="IPR035412">
    <property type="entry name" value="Terminase_L_N"/>
</dbReference>
<keyword evidence="1" id="KW-0472">Membrane</keyword>
<evidence type="ECO:0000256" key="1">
    <source>
        <dbReference type="SAM" id="Phobius"/>
    </source>
</evidence>
<dbReference type="PANTHER" id="PTHR39184">
    <property type="match status" value="1"/>
</dbReference>
<keyword evidence="1" id="KW-0812">Transmembrane</keyword>
<feature type="domain" description="Phage terminase large subunit N-terminal" evidence="2">
    <location>
        <begin position="30"/>
        <end position="232"/>
    </location>
</feature>
<feature type="domain" description="Phage terminase large subunit C-terminal" evidence="3">
    <location>
        <begin position="275"/>
        <end position="426"/>
    </location>
</feature>
<dbReference type="EMBL" id="CP048020">
    <property type="protein sequence ID" value="QHX44182.1"/>
    <property type="molecule type" value="Genomic_DNA"/>
</dbReference>
<reference evidence="4 5" key="1">
    <citation type="submission" date="2020-01" db="EMBL/GenBank/DDBJ databases">
        <title>Complete genome sequence of a human oral phylogroup 1 Treponema sp. strain ATCC 700766, originally isolated from periodontitis dental plaque.</title>
        <authorList>
            <person name="Chan Y."/>
            <person name="Huo Y.-B."/>
            <person name="Yu X.-L."/>
            <person name="Zeng H."/>
            <person name="Leung W.-K."/>
            <person name="Watt R.M."/>
        </authorList>
    </citation>
    <scope>NUCLEOTIDE SEQUENCE [LARGE SCALE GENOMIC DNA]</scope>
    <source>
        <strain evidence="4 5">OMZ 804</strain>
    </source>
</reference>
<gene>
    <name evidence="4" type="ORF">GWP43_12785</name>
</gene>
<organism evidence="4 5">
    <name type="scientific">Treponema vincentii</name>
    <dbReference type="NCBI Taxonomy" id="69710"/>
    <lineage>
        <taxon>Bacteria</taxon>
        <taxon>Pseudomonadati</taxon>
        <taxon>Spirochaetota</taxon>
        <taxon>Spirochaetia</taxon>
        <taxon>Spirochaetales</taxon>
        <taxon>Treponemataceae</taxon>
        <taxon>Treponema</taxon>
    </lineage>
</organism>
<dbReference type="Gene3D" id="3.40.50.300">
    <property type="entry name" value="P-loop containing nucleotide triphosphate hydrolases"/>
    <property type="match status" value="1"/>
</dbReference>
<name>A0A6P1Y5I7_9SPIR</name>